<dbReference type="PATRIC" id="fig|1121307.3.peg.315"/>
<dbReference type="EMBL" id="LFVU01000020">
    <property type="protein sequence ID" value="KMT22326.1"/>
    <property type="molecule type" value="Genomic_DNA"/>
</dbReference>
<reference evidence="1 2" key="1">
    <citation type="submission" date="2015-06" db="EMBL/GenBank/DDBJ databases">
        <title>Draft genome sequence of the purine-degrading Clostridium cylindrosporum HC-1 (DSM 605).</title>
        <authorList>
            <person name="Poehlein A."/>
            <person name="Schiel-Bengelsdorf B."/>
            <person name="Bengelsdorf F."/>
            <person name="Daniel R."/>
            <person name="Duerre P."/>
        </authorList>
    </citation>
    <scope>NUCLEOTIDE SEQUENCE [LARGE SCALE GENOMIC DNA]</scope>
    <source>
        <strain evidence="1 2">DSM 605</strain>
    </source>
</reference>
<protein>
    <submittedName>
        <fullName evidence="1">Uncharacterized protein</fullName>
    </submittedName>
</protein>
<comment type="caution">
    <text evidence="1">The sequence shown here is derived from an EMBL/GenBank/DDBJ whole genome shotgun (WGS) entry which is preliminary data.</text>
</comment>
<name>A0A0J8G3N4_CLOCY</name>
<dbReference type="Proteomes" id="UP000036756">
    <property type="component" value="Unassembled WGS sequence"/>
</dbReference>
<accession>A0A0J8G3N4</accession>
<sequence>MKKVKVKFTNNDKEYLFTNAEVRKGIDLRNSKDIMFRANSSYKLLEKYYKEAKIRGYKYTFKEYLDAERISYVEMPNMILDISEIQSLAIGNNYYYDNEKKEIYVIELIKNKKKSYETKFIEQLDNKIFEWTRKKIDYAEEVNCNLVAYKENEDDCDNIKKLYKINNKYKVIETNEDTEYLEVISKDKYSIEEVKKMFDVNLKETSYLEGLRAAAVSNYINNNQNKFNIKVCESEFVLER</sequence>
<dbReference type="AlphaFoldDB" id="A0A0J8G3N4"/>
<evidence type="ECO:0000313" key="2">
    <source>
        <dbReference type="Proteomes" id="UP000036756"/>
    </source>
</evidence>
<organism evidence="1 2">
    <name type="scientific">Clostridium cylindrosporum DSM 605</name>
    <dbReference type="NCBI Taxonomy" id="1121307"/>
    <lineage>
        <taxon>Bacteria</taxon>
        <taxon>Bacillati</taxon>
        <taxon>Bacillota</taxon>
        <taxon>Clostridia</taxon>
        <taxon>Eubacteriales</taxon>
        <taxon>Clostridiaceae</taxon>
        <taxon>Clostridium</taxon>
    </lineage>
</organism>
<dbReference type="STRING" id="1121307.CLCY_16c00050"/>
<dbReference type="RefSeq" id="WP_048570111.1">
    <property type="nucleotide sequence ID" value="NZ_LFVU01000020.1"/>
</dbReference>
<gene>
    <name evidence="1" type="ORF">CLCY_16c00050</name>
</gene>
<keyword evidence="2" id="KW-1185">Reference proteome</keyword>
<evidence type="ECO:0000313" key="1">
    <source>
        <dbReference type="EMBL" id="KMT22326.1"/>
    </source>
</evidence>
<proteinExistence type="predicted"/>